<dbReference type="EMBL" id="MT497017">
    <property type="protein sequence ID" value="QLF85281.1"/>
    <property type="molecule type" value="Genomic_DNA"/>
</dbReference>
<proteinExistence type="predicted"/>
<organism evidence="1 2">
    <name type="scientific">Flavobacterium phage vB_FspP_elemoA_7-9A</name>
    <dbReference type="NCBI Taxonomy" id="2743781"/>
    <lineage>
        <taxon>Viruses</taxon>
        <taxon>Duplodnaviria</taxon>
        <taxon>Heunggongvirae</taxon>
        <taxon>Uroviricota</taxon>
        <taxon>Caudoviricetes</taxon>
        <taxon>Elemovirus</taxon>
        <taxon>Elemovirus elemoA</taxon>
    </lineage>
</organism>
<gene>
    <name evidence="1" type="ORF">elemo79Aphanotate_87</name>
</gene>
<name>A0A7D5K845_9CAUD</name>
<reference evidence="1 2" key="1">
    <citation type="submission" date="2020-05" db="EMBL/GenBank/DDBJ databases">
        <title>Genomics and ecology of novel Flavobacterium phages from the Baltic Sea.</title>
        <authorList>
            <person name="Hoetzinger M."/>
            <person name="Nilsson E."/>
            <person name="Holmfeldt K."/>
        </authorList>
    </citation>
    <scope>NUCLEOTIDE SEQUENCE [LARGE SCALE GENOMIC DNA]</scope>
</reference>
<evidence type="ECO:0000313" key="2">
    <source>
        <dbReference type="Proteomes" id="UP000510645"/>
    </source>
</evidence>
<sequence>MLYLCNMDTRIAKHIDYEILKGWWSFWRFPAPPIPFLPRNEEDSFNGLIVSNNGKDLAAGFLYETNSKMCWLEYIVTNPDTKAEERDDAIAVLLNELSVSAKHLGYDVIFSSIKSESLISKYVKSGFIEGSKGTSELIKIL</sequence>
<keyword evidence="2" id="KW-1185">Reference proteome</keyword>
<dbReference type="Proteomes" id="UP000510645">
    <property type="component" value="Segment"/>
</dbReference>
<protein>
    <submittedName>
        <fullName evidence="1">Uncharacterized protein</fullName>
    </submittedName>
</protein>
<evidence type="ECO:0000313" key="1">
    <source>
        <dbReference type="EMBL" id="QLF85281.1"/>
    </source>
</evidence>
<accession>A0A7D5K845</accession>